<evidence type="ECO:0000313" key="3">
    <source>
        <dbReference type="Proteomes" id="UP000595140"/>
    </source>
</evidence>
<keyword evidence="3" id="KW-1185">Reference proteome</keyword>
<dbReference type="AlphaFoldDB" id="A0A484MU80"/>
<feature type="transmembrane region" description="Helical" evidence="1">
    <location>
        <begin position="39"/>
        <end position="58"/>
    </location>
</feature>
<keyword evidence="1" id="KW-0812">Transmembrane</keyword>
<keyword evidence="1" id="KW-0472">Membrane</keyword>
<evidence type="ECO:0000313" key="2">
    <source>
        <dbReference type="EMBL" id="VFQ91746.1"/>
    </source>
</evidence>
<sequence>MTTVGAVGAAWACGRFPAHPRSFALTCIYLTSQMCFSNLLSILLTRDVFVVGVTYFAATVMPIQGQMLRIVAVECVGLLSRLLVAGYMNVKKATAIRAARAAAEEDALATARAARRLEEGTARAEQKTE</sequence>
<evidence type="ECO:0000256" key="1">
    <source>
        <dbReference type="SAM" id="Phobius"/>
    </source>
</evidence>
<dbReference type="Proteomes" id="UP000595140">
    <property type="component" value="Unassembled WGS sequence"/>
</dbReference>
<dbReference type="EMBL" id="OOIL02004480">
    <property type="protein sequence ID" value="VFQ91746.1"/>
    <property type="molecule type" value="Genomic_DNA"/>
</dbReference>
<feature type="transmembrane region" description="Helical" evidence="1">
    <location>
        <begin position="70"/>
        <end position="90"/>
    </location>
</feature>
<reference evidence="2 3" key="1">
    <citation type="submission" date="2018-04" db="EMBL/GenBank/DDBJ databases">
        <authorList>
            <person name="Vogel A."/>
        </authorList>
    </citation>
    <scope>NUCLEOTIDE SEQUENCE [LARGE SCALE GENOMIC DNA]</scope>
</reference>
<gene>
    <name evidence="2" type="ORF">CCAM_LOCUS33522</name>
</gene>
<organism evidence="2 3">
    <name type="scientific">Cuscuta campestris</name>
    <dbReference type="NCBI Taxonomy" id="132261"/>
    <lineage>
        <taxon>Eukaryota</taxon>
        <taxon>Viridiplantae</taxon>
        <taxon>Streptophyta</taxon>
        <taxon>Embryophyta</taxon>
        <taxon>Tracheophyta</taxon>
        <taxon>Spermatophyta</taxon>
        <taxon>Magnoliopsida</taxon>
        <taxon>eudicotyledons</taxon>
        <taxon>Gunneridae</taxon>
        <taxon>Pentapetalae</taxon>
        <taxon>asterids</taxon>
        <taxon>lamiids</taxon>
        <taxon>Solanales</taxon>
        <taxon>Convolvulaceae</taxon>
        <taxon>Cuscuteae</taxon>
        <taxon>Cuscuta</taxon>
        <taxon>Cuscuta subgen. Grammica</taxon>
        <taxon>Cuscuta sect. Cleistogrammica</taxon>
    </lineage>
</organism>
<proteinExistence type="predicted"/>
<keyword evidence="1" id="KW-1133">Transmembrane helix</keyword>
<protein>
    <submittedName>
        <fullName evidence="2">Uncharacterized protein</fullName>
    </submittedName>
</protein>
<accession>A0A484MU80</accession>
<name>A0A484MU80_9ASTE</name>